<dbReference type="PANTHER" id="PTHR10983:SF16">
    <property type="entry name" value="LYSOCARDIOLIPIN ACYLTRANSFERASE 1"/>
    <property type="match status" value="1"/>
</dbReference>
<evidence type="ECO:0000313" key="4">
    <source>
        <dbReference type="EMBL" id="SNX98660.1"/>
    </source>
</evidence>
<keyword evidence="2" id="KW-1133">Transmembrane helix</keyword>
<feature type="region of interest" description="Disordered" evidence="1">
    <location>
        <begin position="340"/>
        <end position="372"/>
    </location>
</feature>
<keyword evidence="4" id="KW-0808">Transferase</keyword>
<name>A0A285EI19_9ACTN</name>
<dbReference type="SMART" id="SM00563">
    <property type="entry name" value="PlsC"/>
    <property type="match status" value="1"/>
</dbReference>
<dbReference type="OrthoDB" id="7054180at2"/>
<proteinExistence type="predicted"/>
<feature type="domain" description="Phospholipid/glycerol acyltransferase" evidence="3">
    <location>
        <begin position="133"/>
        <end position="281"/>
    </location>
</feature>
<evidence type="ECO:0000313" key="5">
    <source>
        <dbReference type="Proteomes" id="UP000219514"/>
    </source>
</evidence>
<dbReference type="Proteomes" id="UP000219514">
    <property type="component" value="Unassembled WGS sequence"/>
</dbReference>
<dbReference type="EMBL" id="OBDO01000011">
    <property type="protein sequence ID" value="SNX98660.1"/>
    <property type="molecule type" value="Genomic_DNA"/>
</dbReference>
<dbReference type="InterPro" id="IPR002123">
    <property type="entry name" value="Plipid/glycerol_acylTrfase"/>
</dbReference>
<evidence type="ECO:0000259" key="3">
    <source>
        <dbReference type="SMART" id="SM00563"/>
    </source>
</evidence>
<dbReference type="GO" id="GO:0012505">
    <property type="term" value="C:endomembrane system"/>
    <property type="evidence" value="ECO:0007669"/>
    <property type="project" value="TreeGrafter"/>
</dbReference>
<dbReference type="PANTHER" id="PTHR10983">
    <property type="entry name" value="1-ACYLGLYCEROL-3-PHOSPHATE ACYLTRANSFERASE-RELATED"/>
    <property type="match status" value="1"/>
</dbReference>
<accession>A0A285EI19</accession>
<sequence length="372" mass="40452">MLPPRRVRRVAGPLLIGALVAAVVLLPVLVVVAVLASLLLPGRWRALRLLGFGLVYLVLEVAGLAAAAVLWGLSGLGRRLRAPAFRAAHYTVLRLLLDVLMRVAQRLFALRLVTDGASWSPLDDGVPGSTNAMVVLSRHAGPGDSFLLVHTLMNRDHLRRPRIVLKDLLQLDPLIDVYLNRLPNHFVPADPTGGTGSEQAIADLARDLGEEDALLIFPEGANFTARRRTRAIQRLQDRGLLAAVRRAEAMRNLLPPRPGGVVAALRAAPHADVVLVAHTGLEHLSTVRDLWRSLPMDKTLHLRWWFIPAADVPRDETRLTDWLYQWWETIDDWITTTSAAEQPAQTARGTDAPAAPGPTVEPAGPGGDAAGP</sequence>
<dbReference type="RefSeq" id="WP_097208578.1">
    <property type="nucleotide sequence ID" value="NZ_JACHXB010000002.1"/>
</dbReference>
<keyword evidence="5" id="KW-1185">Reference proteome</keyword>
<feature type="transmembrane region" description="Helical" evidence="2">
    <location>
        <begin position="12"/>
        <end position="40"/>
    </location>
</feature>
<dbReference type="Pfam" id="PF01553">
    <property type="entry name" value="Acyltransferase"/>
    <property type="match status" value="1"/>
</dbReference>
<gene>
    <name evidence="4" type="ORF">SAMN06893097_111176</name>
</gene>
<evidence type="ECO:0000256" key="2">
    <source>
        <dbReference type="SAM" id="Phobius"/>
    </source>
</evidence>
<dbReference type="CDD" id="cd07990">
    <property type="entry name" value="LPLAT_LCLAT1-like"/>
    <property type="match status" value="1"/>
</dbReference>
<evidence type="ECO:0000256" key="1">
    <source>
        <dbReference type="SAM" id="MobiDB-lite"/>
    </source>
</evidence>
<keyword evidence="2" id="KW-0472">Membrane</keyword>
<dbReference type="GO" id="GO:0016746">
    <property type="term" value="F:acyltransferase activity"/>
    <property type="evidence" value="ECO:0007669"/>
    <property type="project" value="UniProtKB-KW"/>
</dbReference>
<organism evidence="4 5">
    <name type="scientific">Geodermatophilus sabuli</name>
    <dbReference type="NCBI Taxonomy" id="1564158"/>
    <lineage>
        <taxon>Bacteria</taxon>
        <taxon>Bacillati</taxon>
        <taxon>Actinomycetota</taxon>
        <taxon>Actinomycetes</taxon>
        <taxon>Geodermatophilales</taxon>
        <taxon>Geodermatophilaceae</taxon>
        <taxon>Geodermatophilus</taxon>
    </lineage>
</organism>
<keyword evidence="4" id="KW-0012">Acyltransferase</keyword>
<protein>
    <submittedName>
        <fullName evidence="4">1-acyl-sn-glycerol-3-phosphate acyltransferase</fullName>
    </submittedName>
</protein>
<feature type="transmembrane region" description="Helical" evidence="2">
    <location>
        <begin position="46"/>
        <end position="73"/>
    </location>
</feature>
<keyword evidence="2" id="KW-0812">Transmembrane</keyword>
<dbReference type="AlphaFoldDB" id="A0A285EI19"/>
<reference evidence="4 5" key="1">
    <citation type="submission" date="2017-09" db="EMBL/GenBank/DDBJ databases">
        <authorList>
            <person name="Ehlers B."/>
            <person name="Leendertz F.H."/>
        </authorList>
    </citation>
    <scope>NUCLEOTIDE SEQUENCE [LARGE SCALE GENOMIC DNA]</scope>
    <source>
        <strain evidence="4 5">DSM 46844</strain>
    </source>
</reference>